<keyword evidence="2" id="KW-1185">Reference proteome</keyword>
<sequence>MPAIRGEKSKSKTRRHTRDLDQIYADIHTEKHLAQYKDTKAAEDLPGLGKFYCVECAKWFESERNMVVHKKGKPHKRRVRLLKEEPYSQKEAEAAIGLTTDNGRQPDEEEEEMAVDEAI</sequence>
<proteinExistence type="predicted"/>
<name>A0ACC3SSA9_9PEZI</name>
<accession>A0ACC3SSA9</accession>
<reference evidence="1" key="1">
    <citation type="submission" date="2024-02" db="EMBL/GenBank/DDBJ databases">
        <title>Metagenome Assembled Genome of Zalaria obscura JY119.</title>
        <authorList>
            <person name="Vighnesh L."/>
            <person name="Jagadeeshwari U."/>
            <person name="Venkata Ramana C."/>
            <person name="Sasikala C."/>
        </authorList>
    </citation>
    <scope>NUCLEOTIDE SEQUENCE</scope>
    <source>
        <strain evidence="1">JY119</strain>
    </source>
</reference>
<comment type="caution">
    <text evidence="1">The sequence shown here is derived from an EMBL/GenBank/DDBJ whole genome shotgun (WGS) entry which is preliminary data.</text>
</comment>
<evidence type="ECO:0000313" key="2">
    <source>
        <dbReference type="Proteomes" id="UP001320706"/>
    </source>
</evidence>
<gene>
    <name evidence="1" type="ORF">M8818_000275</name>
</gene>
<organism evidence="1 2">
    <name type="scientific">Zalaria obscura</name>
    <dbReference type="NCBI Taxonomy" id="2024903"/>
    <lineage>
        <taxon>Eukaryota</taxon>
        <taxon>Fungi</taxon>
        <taxon>Dikarya</taxon>
        <taxon>Ascomycota</taxon>
        <taxon>Pezizomycotina</taxon>
        <taxon>Dothideomycetes</taxon>
        <taxon>Dothideomycetidae</taxon>
        <taxon>Dothideales</taxon>
        <taxon>Zalariaceae</taxon>
        <taxon>Zalaria</taxon>
    </lineage>
</organism>
<dbReference type="Proteomes" id="UP001320706">
    <property type="component" value="Unassembled WGS sequence"/>
</dbReference>
<dbReference type="EMBL" id="JAMKPW020000001">
    <property type="protein sequence ID" value="KAK8222105.1"/>
    <property type="molecule type" value="Genomic_DNA"/>
</dbReference>
<protein>
    <submittedName>
        <fullName evidence="1">Uncharacterized protein</fullName>
    </submittedName>
</protein>
<evidence type="ECO:0000313" key="1">
    <source>
        <dbReference type="EMBL" id="KAK8222105.1"/>
    </source>
</evidence>